<evidence type="ECO:0000313" key="2">
    <source>
        <dbReference type="EMBL" id="ARS36074.1"/>
    </source>
</evidence>
<dbReference type="Pfam" id="PF17293">
    <property type="entry name" value="Arm-DNA-bind_5"/>
    <property type="match status" value="1"/>
</dbReference>
<evidence type="ECO:0000313" key="3">
    <source>
        <dbReference type="Proteomes" id="UP000266292"/>
    </source>
</evidence>
<organism evidence="2 3">
    <name type="scientific">Pontibacter actiniarum</name>
    <dbReference type="NCBI Taxonomy" id="323450"/>
    <lineage>
        <taxon>Bacteria</taxon>
        <taxon>Pseudomonadati</taxon>
        <taxon>Bacteroidota</taxon>
        <taxon>Cytophagia</taxon>
        <taxon>Cytophagales</taxon>
        <taxon>Hymenobacteraceae</taxon>
        <taxon>Pontibacter</taxon>
    </lineage>
</organism>
<sequence length="67" mass="7882">MIPIRLHLHTKQSNKGTHSFYMDVHCDGVILLRQSVGETLKVEDWNPTRMKLRVSHPYLKEINARLE</sequence>
<dbReference type="RefSeq" id="WP_025607418.1">
    <property type="nucleotide sequence ID" value="NZ_CP021235.1"/>
</dbReference>
<gene>
    <name evidence="2" type="ORF">CA264_11870</name>
</gene>
<dbReference type="InterPro" id="IPR035386">
    <property type="entry name" value="Arm-DNA-bind_5"/>
</dbReference>
<keyword evidence="3" id="KW-1185">Reference proteome</keyword>
<evidence type="ECO:0000259" key="1">
    <source>
        <dbReference type="Pfam" id="PF17293"/>
    </source>
</evidence>
<proteinExistence type="predicted"/>
<accession>A0A1X9YTC8</accession>
<feature type="domain" description="Arm DNA-binding" evidence="1">
    <location>
        <begin position="8"/>
        <end position="66"/>
    </location>
</feature>
<name>A0A1X9YTC8_9BACT</name>
<dbReference type="EMBL" id="CP021235">
    <property type="protein sequence ID" value="ARS36074.1"/>
    <property type="molecule type" value="Genomic_DNA"/>
</dbReference>
<reference evidence="3" key="1">
    <citation type="submission" date="2017-05" db="EMBL/GenBank/DDBJ databases">
        <authorList>
            <person name="Ray J."/>
            <person name="Price M."/>
            <person name="Deutschbauer A."/>
        </authorList>
    </citation>
    <scope>NUCLEOTIDE SEQUENCE [LARGE SCALE GENOMIC DNA]</scope>
    <source>
        <strain evidence="3">DSM 19842</strain>
    </source>
</reference>
<dbReference type="AlphaFoldDB" id="A0A1X9YTC8"/>
<protein>
    <recommendedName>
        <fullName evidence="1">Arm DNA-binding domain-containing protein</fullName>
    </recommendedName>
</protein>
<dbReference type="Proteomes" id="UP000266292">
    <property type="component" value="Chromosome"/>
</dbReference>
<dbReference type="KEGG" id="pact:CA264_11870"/>